<reference evidence="2 3" key="1">
    <citation type="journal article" date="2021" name="Elife">
        <title>Chloroplast acquisition without the gene transfer in kleptoplastic sea slugs, Plakobranchus ocellatus.</title>
        <authorList>
            <person name="Maeda T."/>
            <person name="Takahashi S."/>
            <person name="Yoshida T."/>
            <person name="Shimamura S."/>
            <person name="Takaki Y."/>
            <person name="Nagai Y."/>
            <person name="Toyoda A."/>
            <person name="Suzuki Y."/>
            <person name="Arimoto A."/>
            <person name="Ishii H."/>
            <person name="Satoh N."/>
            <person name="Nishiyama T."/>
            <person name="Hasebe M."/>
            <person name="Maruyama T."/>
            <person name="Minagawa J."/>
            <person name="Obokata J."/>
            <person name="Shigenobu S."/>
        </authorList>
    </citation>
    <scope>NUCLEOTIDE SEQUENCE [LARGE SCALE GENOMIC DNA]</scope>
</reference>
<dbReference type="CDD" id="cd00110">
    <property type="entry name" value="LamG"/>
    <property type="match status" value="1"/>
</dbReference>
<accession>A0AAV4BWM7</accession>
<evidence type="ECO:0000256" key="1">
    <source>
        <dbReference type="SAM" id="SignalP"/>
    </source>
</evidence>
<dbReference type="Proteomes" id="UP000735302">
    <property type="component" value="Unassembled WGS sequence"/>
</dbReference>
<feature type="signal peptide" evidence="1">
    <location>
        <begin position="1"/>
        <end position="19"/>
    </location>
</feature>
<keyword evidence="3" id="KW-1185">Reference proteome</keyword>
<keyword evidence="1" id="KW-0732">Signal</keyword>
<evidence type="ECO:0000313" key="2">
    <source>
        <dbReference type="EMBL" id="GFO24619.1"/>
    </source>
</evidence>
<feature type="chain" id="PRO_5043977344" evidence="1">
    <location>
        <begin position="20"/>
        <end position="187"/>
    </location>
</feature>
<protein>
    <submittedName>
        <fullName evidence="2">Uncharacterized protein</fullName>
    </submittedName>
</protein>
<evidence type="ECO:0000313" key="3">
    <source>
        <dbReference type="Proteomes" id="UP000735302"/>
    </source>
</evidence>
<gene>
    <name evidence="2" type="ORF">PoB_005112400</name>
</gene>
<comment type="caution">
    <text evidence="2">The sequence shown here is derived from an EMBL/GenBank/DDBJ whole genome shotgun (WGS) entry which is preliminary data.</text>
</comment>
<dbReference type="Gene3D" id="2.60.120.200">
    <property type="match status" value="1"/>
</dbReference>
<sequence length="187" mass="21246">MALLWLLSVSSFLICLAVAQNGQEEQQGACFQFYGNGYLKFNLRDFNNHGHAHYSMKFETSIPNGILMYSRGEHYDDEALFLRDGKLNYHLFNTSPNGIGGQFGGLFQGEVPVNIGDSIEVHVYRAFNVRDETQRREVQQTGLVYTVNGRTYTHVDNRIRTGISLSPEVYIGGYKERLVNSRTHISI</sequence>
<dbReference type="AlphaFoldDB" id="A0AAV4BWM7"/>
<dbReference type="InterPro" id="IPR001791">
    <property type="entry name" value="Laminin_G"/>
</dbReference>
<dbReference type="InterPro" id="IPR013320">
    <property type="entry name" value="ConA-like_dom_sf"/>
</dbReference>
<dbReference type="SUPFAM" id="SSF49899">
    <property type="entry name" value="Concanavalin A-like lectins/glucanases"/>
    <property type="match status" value="1"/>
</dbReference>
<name>A0AAV4BWM7_9GAST</name>
<proteinExistence type="predicted"/>
<organism evidence="2 3">
    <name type="scientific">Plakobranchus ocellatus</name>
    <dbReference type="NCBI Taxonomy" id="259542"/>
    <lineage>
        <taxon>Eukaryota</taxon>
        <taxon>Metazoa</taxon>
        <taxon>Spiralia</taxon>
        <taxon>Lophotrochozoa</taxon>
        <taxon>Mollusca</taxon>
        <taxon>Gastropoda</taxon>
        <taxon>Heterobranchia</taxon>
        <taxon>Euthyneura</taxon>
        <taxon>Panpulmonata</taxon>
        <taxon>Sacoglossa</taxon>
        <taxon>Placobranchoidea</taxon>
        <taxon>Plakobranchidae</taxon>
        <taxon>Plakobranchus</taxon>
    </lineage>
</organism>
<dbReference type="EMBL" id="BLXT01005617">
    <property type="protein sequence ID" value="GFO24619.1"/>
    <property type="molecule type" value="Genomic_DNA"/>
</dbReference>